<sequence length="1127" mass="128471">MSFIHLQIKSAYSLLSSAVKLDKLVSKAKELNYKALALTDEQVMYGTVEFYKLCKRNGIKPIIGMKLNIIEENSTKSSSTSLVLLAENNDGYQNLVKISSAIQTKSPEGLPERWLKSYSKGLIAFTSGHEGLMEQYVLDNQMDQAMQQIKKYQSLFGKDSFYVGIHSKWVKQANSLLPKLTDLCHKMDVQTVAVTDVSYIEKDDVLAYRCLSAIKNGEVLSEDQIDLDDHKHEKLTSQQEMTRIFEQYPDALENTLMIAKRCQVDLNLGATQLPKYPTPNKESADEYLEQLCIQGLYERFATPDQIYKERLAYELKIIKNMNFSDYFLIVWDFMKYAHENGILTGPGRGSAAGSLVSYVLKITNVDPIKHRLLFERFLNPERITMPDIDIDFPDTRRDEVIGYVARKYGELHVAQIITFGTFAAKAAIRDVGKVMGASTKEVEILTRQISSRPGVKLSDAIAESKSIQKLIQENKMYKKMIEIAIKIEGLPRHTSTHAAGVVLSSQPLTNIVPIQKGQQDVYLTQFSMDYLEDLGLLKMDFLGLRNLTLIENIISLIKRGEGHTVDLTSISYHDEKTFSLLSRGDTTGIFQLESEGMRSVLKRLKPTNLEDIVAVNALYRPGPMENIPLYIERKHKRNPIQYLHPDVEPILKSTYGVIVYQEQIMEIASKIAGFTLGEADLLRRAVGKKKKEVLDKEREHFVNGCLANGYDNEVANNIYDLIVKFANYGFNRSHAVAYSVIAYQLAYLKANYPLYFMTALLTSATGNDEKVASYIREAKQMNITILPPSINHSAYPFLVENGCIRISLACIKNVGIVAIKEIFHERKKRKYTDLFDFCIRVSQKIINRRIMEQLIFSGAMDDFGVDRAILLASLDVAIEHAELLSPTTDNQFDLFLNEEFSIKPKYIEVENFKIDEKLKFEKEALGFYFSKHPAELYRDRLEQAGAIYISEVNQTFDRKISLGAMLISKRSIRTKKGEVMSFIVIGDETGELDAVLFPSVYAKFSEVLSTGRIFLFTGKIEKRQEKWQMIIQDICIAQNLVENEGNEKLFIRIEKSFLPQKLNEVKKQLKKFHGKTPVYLFYEADKRTVQLPEEFFVSPTEESIDCLRSLLGIGNVVLRRKENHQKT</sequence>
<dbReference type="EMBL" id="JAUSTZ010000002">
    <property type="protein sequence ID" value="MDQ0224614.1"/>
    <property type="molecule type" value="Genomic_DNA"/>
</dbReference>
<dbReference type="RefSeq" id="WP_174880841.1">
    <property type="nucleotide sequence ID" value="NZ_CADEPK010000263.1"/>
</dbReference>
<dbReference type="InterPro" id="IPR016195">
    <property type="entry name" value="Pol/histidinol_Pase-like"/>
</dbReference>
<keyword evidence="5 12" id="KW-0808">Transferase</keyword>
<dbReference type="SUPFAM" id="SSF89550">
    <property type="entry name" value="PHP domain-like"/>
    <property type="match status" value="1"/>
</dbReference>
<dbReference type="InterPro" id="IPR003141">
    <property type="entry name" value="Pol/His_phosphatase_N"/>
</dbReference>
<dbReference type="InterPro" id="IPR011708">
    <property type="entry name" value="DNA_pol3_alpha_NTPase_dom"/>
</dbReference>
<evidence type="ECO:0000256" key="1">
    <source>
        <dbReference type="ARBA" id="ARBA00004496"/>
    </source>
</evidence>
<dbReference type="GO" id="GO:0003887">
    <property type="term" value="F:DNA-directed DNA polymerase activity"/>
    <property type="evidence" value="ECO:0007669"/>
    <property type="project" value="UniProtKB-EC"/>
</dbReference>
<dbReference type="Pfam" id="PF17657">
    <property type="entry name" value="DNA_pol3_finger"/>
    <property type="match status" value="1"/>
</dbReference>
<organism evidence="12 13">
    <name type="scientific">Metabacillus niabensis</name>
    <dbReference type="NCBI Taxonomy" id="324854"/>
    <lineage>
        <taxon>Bacteria</taxon>
        <taxon>Bacillati</taxon>
        <taxon>Bacillota</taxon>
        <taxon>Bacilli</taxon>
        <taxon>Bacillales</taxon>
        <taxon>Bacillaceae</taxon>
        <taxon>Metabacillus</taxon>
    </lineage>
</organism>
<dbReference type="CDD" id="cd04485">
    <property type="entry name" value="DnaE_OBF"/>
    <property type="match status" value="1"/>
</dbReference>
<reference evidence="12 13" key="1">
    <citation type="submission" date="2023-07" db="EMBL/GenBank/DDBJ databases">
        <title>Genomic Encyclopedia of Type Strains, Phase IV (KMG-IV): sequencing the most valuable type-strain genomes for metagenomic binning, comparative biology and taxonomic classification.</title>
        <authorList>
            <person name="Goeker M."/>
        </authorList>
    </citation>
    <scope>NUCLEOTIDE SEQUENCE [LARGE SCALE GENOMIC DNA]</scope>
    <source>
        <strain evidence="12 13">DSM 17723</strain>
    </source>
</reference>
<dbReference type="InterPro" id="IPR004805">
    <property type="entry name" value="DnaE2/DnaE/PolC"/>
</dbReference>
<proteinExistence type="inferred from homology"/>
<dbReference type="Gene3D" id="1.10.150.870">
    <property type="match status" value="1"/>
</dbReference>
<evidence type="ECO:0000256" key="6">
    <source>
        <dbReference type="ARBA" id="ARBA00022695"/>
    </source>
</evidence>
<protein>
    <recommendedName>
        <fullName evidence="4">DNA polymerase III subunit alpha</fullName>
        <ecNumber evidence="3">2.7.7.7</ecNumber>
    </recommendedName>
</protein>
<dbReference type="InterPro" id="IPR041931">
    <property type="entry name" value="DNA_pol3_alpha_thumb_dom"/>
</dbReference>
<comment type="caution">
    <text evidence="12">The sequence shown here is derived from an EMBL/GenBank/DDBJ whole genome shotgun (WGS) entry which is preliminary data.</text>
</comment>
<dbReference type="InterPro" id="IPR040982">
    <property type="entry name" value="DNA_pol3_finger"/>
</dbReference>
<dbReference type="PANTHER" id="PTHR32294:SF0">
    <property type="entry name" value="DNA POLYMERASE III SUBUNIT ALPHA"/>
    <property type="match status" value="1"/>
</dbReference>
<dbReference type="NCBIfam" id="TIGR00594">
    <property type="entry name" value="polc"/>
    <property type="match status" value="1"/>
</dbReference>
<gene>
    <name evidence="12" type="ORF">J2S02_000943</name>
</gene>
<dbReference type="Proteomes" id="UP001232245">
    <property type="component" value="Unassembled WGS sequence"/>
</dbReference>
<evidence type="ECO:0000256" key="7">
    <source>
        <dbReference type="ARBA" id="ARBA00022705"/>
    </source>
</evidence>
<comment type="subcellular location">
    <subcellularLocation>
        <location evidence="1">Cytoplasm</location>
    </subcellularLocation>
</comment>
<comment type="function">
    <text evidence="9">DNA polymerase III is a complex, multichain enzyme responsible for most of the replicative synthesis in bacteria. This DNA polymerase also exhibits 3' to 5' exonuclease activity. The alpha chain is the DNA polymerase.</text>
</comment>
<dbReference type="InterPro" id="IPR004013">
    <property type="entry name" value="PHP_dom"/>
</dbReference>
<evidence type="ECO:0000256" key="9">
    <source>
        <dbReference type="ARBA" id="ARBA00025611"/>
    </source>
</evidence>
<dbReference type="Gene3D" id="1.10.10.1600">
    <property type="entry name" value="Bacterial DNA polymerase III alpha subunit, thumb domain"/>
    <property type="match status" value="1"/>
</dbReference>
<keyword evidence="7" id="KW-0235">DNA replication</keyword>
<dbReference type="Pfam" id="PF07733">
    <property type="entry name" value="DNA_pol3_alpha"/>
    <property type="match status" value="1"/>
</dbReference>
<evidence type="ECO:0000256" key="8">
    <source>
        <dbReference type="ARBA" id="ARBA00022932"/>
    </source>
</evidence>
<accession>A0ABT9YY21</accession>
<evidence type="ECO:0000313" key="13">
    <source>
        <dbReference type="Proteomes" id="UP001232245"/>
    </source>
</evidence>
<evidence type="ECO:0000256" key="10">
    <source>
        <dbReference type="ARBA" id="ARBA00049244"/>
    </source>
</evidence>
<feature type="domain" description="Polymerase/histidinol phosphatase N-terminal" evidence="11">
    <location>
        <begin position="4"/>
        <end position="71"/>
    </location>
</feature>
<evidence type="ECO:0000259" key="11">
    <source>
        <dbReference type="SMART" id="SM00481"/>
    </source>
</evidence>
<keyword evidence="8" id="KW-0239">DNA-directed DNA polymerase</keyword>
<evidence type="ECO:0000313" key="12">
    <source>
        <dbReference type="EMBL" id="MDQ0224614.1"/>
    </source>
</evidence>
<dbReference type="InterPro" id="IPR004365">
    <property type="entry name" value="NA-bd_OB_tRNA"/>
</dbReference>
<dbReference type="Gene3D" id="3.20.20.140">
    <property type="entry name" value="Metal-dependent hydrolases"/>
    <property type="match status" value="1"/>
</dbReference>
<dbReference type="InterPro" id="IPR029460">
    <property type="entry name" value="DNAPol_HHH"/>
</dbReference>
<dbReference type="Pfam" id="PF02811">
    <property type="entry name" value="PHP"/>
    <property type="match status" value="1"/>
</dbReference>
<dbReference type="Pfam" id="PF01336">
    <property type="entry name" value="tRNA_anti-codon"/>
    <property type="match status" value="1"/>
</dbReference>
<keyword evidence="6 12" id="KW-0548">Nucleotidyltransferase</keyword>
<dbReference type="Pfam" id="PF14579">
    <property type="entry name" value="HHH_6"/>
    <property type="match status" value="1"/>
</dbReference>
<evidence type="ECO:0000256" key="5">
    <source>
        <dbReference type="ARBA" id="ARBA00022679"/>
    </source>
</evidence>
<dbReference type="EC" id="2.7.7.7" evidence="3"/>
<dbReference type="PANTHER" id="PTHR32294">
    <property type="entry name" value="DNA POLYMERASE III SUBUNIT ALPHA"/>
    <property type="match status" value="1"/>
</dbReference>
<dbReference type="NCBIfam" id="NF004226">
    <property type="entry name" value="PRK05673.1"/>
    <property type="match status" value="1"/>
</dbReference>
<comment type="similarity">
    <text evidence="2">Belongs to the DNA polymerase type-C family. DnaE subfamily.</text>
</comment>
<comment type="catalytic activity">
    <reaction evidence="10">
        <text>DNA(n) + a 2'-deoxyribonucleoside 5'-triphosphate = DNA(n+1) + diphosphate</text>
        <dbReference type="Rhea" id="RHEA:22508"/>
        <dbReference type="Rhea" id="RHEA-COMP:17339"/>
        <dbReference type="Rhea" id="RHEA-COMP:17340"/>
        <dbReference type="ChEBI" id="CHEBI:33019"/>
        <dbReference type="ChEBI" id="CHEBI:61560"/>
        <dbReference type="ChEBI" id="CHEBI:173112"/>
        <dbReference type="EC" id="2.7.7.7"/>
    </reaction>
</comment>
<evidence type="ECO:0000256" key="3">
    <source>
        <dbReference type="ARBA" id="ARBA00012417"/>
    </source>
</evidence>
<evidence type="ECO:0000256" key="2">
    <source>
        <dbReference type="ARBA" id="ARBA00009496"/>
    </source>
</evidence>
<name>A0ABT9YY21_9BACI</name>
<keyword evidence="13" id="KW-1185">Reference proteome</keyword>
<evidence type="ECO:0000256" key="4">
    <source>
        <dbReference type="ARBA" id="ARBA00019114"/>
    </source>
</evidence>
<dbReference type="SMART" id="SM00481">
    <property type="entry name" value="POLIIIAc"/>
    <property type="match status" value="1"/>
</dbReference>